<evidence type="ECO:0000256" key="4">
    <source>
        <dbReference type="ARBA" id="ARBA00023004"/>
    </source>
</evidence>
<evidence type="ECO:0000313" key="10">
    <source>
        <dbReference type="Proteomes" id="UP000065473"/>
    </source>
</evidence>
<dbReference type="GeneID" id="14552786"/>
<dbReference type="GO" id="GO:0051539">
    <property type="term" value="F:4 iron, 4 sulfur cluster binding"/>
    <property type="evidence" value="ECO:0007669"/>
    <property type="project" value="UniProtKB-KW"/>
</dbReference>
<keyword evidence="3" id="KW-0677">Repeat</keyword>
<protein>
    <submittedName>
        <fullName evidence="8">Glycerol-3-phosphate dehydrogenase</fullName>
    </submittedName>
</protein>
<evidence type="ECO:0000313" key="9">
    <source>
        <dbReference type="Proteomes" id="UP000060043"/>
    </source>
</evidence>
<evidence type="ECO:0000256" key="5">
    <source>
        <dbReference type="ARBA" id="ARBA00023014"/>
    </source>
</evidence>
<dbReference type="InterPro" id="IPR017900">
    <property type="entry name" value="4Fe4S_Fe_S_CS"/>
</dbReference>
<feature type="domain" description="Cysteine-rich" evidence="6">
    <location>
        <begin position="296"/>
        <end position="375"/>
    </location>
</feature>
<dbReference type="Gene3D" id="3.30.70.20">
    <property type="match status" value="1"/>
</dbReference>
<dbReference type="STRING" id="1435377.SUSAZ_10675"/>
<dbReference type="OMA" id="PCHLKYL"/>
<dbReference type="PANTHER" id="PTHR32479">
    <property type="entry name" value="GLYCOLATE OXIDASE IRON-SULFUR SUBUNIT"/>
    <property type="match status" value="1"/>
</dbReference>
<evidence type="ECO:0000256" key="2">
    <source>
        <dbReference type="ARBA" id="ARBA00022723"/>
    </source>
</evidence>
<dbReference type="EMBL" id="CP013694">
    <property type="protein sequence ID" value="ALU29666.1"/>
    <property type="molecule type" value="Genomic_DNA"/>
</dbReference>
<dbReference type="Pfam" id="PF02754">
    <property type="entry name" value="CCG"/>
    <property type="match status" value="2"/>
</dbReference>
<dbReference type="PANTHER" id="PTHR32479:SF19">
    <property type="entry name" value="ANAEROBIC GLYCEROL-3-PHOSPHATE DEHYDROGENASE SUBUNIT C"/>
    <property type="match status" value="1"/>
</dbReference>
<evidence type="ECO:0000313" key="7">
    <source>
        <dbReference type="EMBL" id="ALU29666.1"/>
    </source>
</evidence>
<dbReference type="PROSITE" id="PS00198">
    <property type="entry name" value="4FE4S_FER_1"/>
    <property type="match status" value="1"/>
</dbReference>
<dbReference type="Proteomes" id="UP000065473">
    <property type="component" value="Chromosome"/>
</dbReference>
<sequence length="397" mass="45298">MYTLNPSNPSFFNSEKLYSEFIRQATVCHGCRMCVNYCDSFPVLFKKIDSKEQDLNKLTLDDLFDVASKCFHCKLCYVNCPYVPPHEFNMDFPSLMEWAWLYYKSKTGLRIKDYMFEMLDATNLARPLVKHLMQKGKEVLGLHKDAPTLPVSEKGLKEKVKPKKIENPKAKVALFTTCLVDNFFTDIGEDLIEVYNSLGIEVIIPNFLCCGAPMLDAGDVNRLKKNAEHNMKLIEELVNKGYDIVVPIPTCALMIKEYHRVLDKKVPKVYDSIEYLQKLKNEGKIELNAKFDKTIYYHPPCHLKYLQVGLPGPRLLRTLGAKVEISNKGCSGIDGGWGLRNYDTARRVGSKMMESFKQSKADVFMTECPLAGLQIEKASNKRPLHPIQLLKEAMKNG</sequence>
<dbReference type="AlphaFoldDB" id="A0A0U2YA01"/>
<dbReference type="SUPFAM" id="SSF54862">
    <property type="entry name" value="4Fe-4S ferredoxins"/>
    <property type="match status" value="1"/>
</dbReference>
<name>A0A0U2YA01_9CREN</name>
<feature type="domain" description="Cysteine-rich" evidence="6">
    <location>
        <begin position="172"/>
        <end position="256"/>
    </location>
</feature>
<organism evidence="8 9">
    <name type="scientific">Sulfolobus acidocaldarius</name>
    <dbReference type="NCBI Taxonomy" id="2285"/>
    <lineage>
        <taxon>Archaea</taxon>
        <taxon>Thermoproteota</taxon>
        <taxon>Thermoprotei</taxon>
        <taxon>Sulfolobales</taxon>
        <taxon>Sulfolobaceae</taxon>
        <taxon>Sulfolobus</taxon>
    </lineage>
</organism>
<keyword evidence="2" id="KW-0479">Metal-binding</keyword>
<dbReference type="Proteomes" id="UP000060043">
    <property type="component" value="Chromosome"/>
</dbReference>
<dbReference type="OrthoDB" id="35334at2157"/>
<proteinExistence type="predicted"/>
<dbReference type="GO" id="GO:0046872">
    <property type="term" value="F:metal ion binding"/>
    <property type="evidence" value="ECO:0007669"/>
    <property type="project" value="UniProtKB-KW"/>
</dbReference>
<dbReference type="RefSeq" id="WP_011279061.1">
    <property type="nucleotide sequence ID" value="NZ_BHWZ01000006.1"/>
</dbReference>
<keyword evidence="5" id="KW-0411">Iron-sulfur</keyword>
<accession>A0A0U2YA01</accession>
<evidence type="ECO:0000256" key="3">
    <source>
        <dbReference type="ARBA" id="ARBA00022737"/>
    </source>
</evidence>
<dbReference type="InterPro" id="IPR004017">
    <property type="entry name" value="Cys_rich_dom"/>
</dbReference>
<dbReference type="GO" id="GO:0016491">
    <property type="term" value="F:oxidoreductase activity"/>
    <property type="evidence" value="ECO:0007669"/>
    <property type="project" value="UniProtKB-ARBA"/>
</dbReference>
<reference evidence="9 10" key="1">
    <citation type="submission" date="2015-12" db="EMBL/GenBank/DDBJ databases">
        <title>A stable core within a dynamic pangenome in Sulfolobus acidocaldarius.</title>
        <authorList>
            <person name="Anderson R."/>
            <person name="Kouris A."/>
            <person name="Seward C."/>
            <person name="Campbell K."/>
            <person name="Whitaker R."/>
        </authorList>
    </citation>
    <scope>NUCLEOTIDE SEQUENCE [LARGE SCALE GENOMIC DNA]</scope>
    <source>
        <strain evidence="7 10">GG12-C01-09</strain>
        <strain evidence="8 9">NG05B_CO5_07</strain>
    </source>
</reference>
<evidence type="ECO:0000313" key="8">
    <source>
        <dbReference type="EMBL" id="ALU32401.1"/>
    </source>
</evidence>
<keyword evidence="1" id="KW-0004">4Fe-4S</keyword>
<keyword evidence="4" id="KW-0408">Iron</keyword>
<evidence type="ECO:0000256" key="1">
    <source>
        <dbReference type="ARBA" id="ARBA00022485"/>
    </source>
</evidence>
<evidence type="ECO:0000259" key="6">
    <source>
        <dbReference type="Pfam" id="PF02754"/>
    </source>
</evidence>
<gene>
    <name evidence="7" type="ORF">ATY89_06740</name>
    <name evidence="8" type="ORF">ATZ20_09760</name>
</gene>
<dbReference type="EMBL" id="CP013695">
    <property type="protein sequence ID" value="ALU32401.1"/>
    <property type="molecule type" value="Genomic_DNA"/>
</dbReference>
<dbReference type="PaxDb" id="1435377-SUSAZ_10675"/>